<dbReference type="STRING" id="1121955.SAMN02745146_2965"/>
<dbReference type="Gene3D" id="3.40.50.880">
    <property type="match status" value="1"/>
</dbReference>
<dbReference type="EMBL" id="FQYN01000006">
    <property type="protein sequence ID" value="SHJ37730.1"/>
    <property type="molecule type" value="Genomic_DNA"/>
</dbReference>
<feature type="transmembrane region" description="Helical" evidence="1">
    <location>
        <begin position="6"/>
        <end position="26"/>
    </location>
</feature>
<evidence type="ECO:0000313" key="3">
    <source>
        <dbReference type="Proteomes" id="UP000184418"/>
    </source>
</evidence>
<gene>
    <name evidence="2" type="ORF">SAMN02745146_2965</name>
</gene>
<feature type="transmembrane region" description="Helical" evidence="1">
    <location>
        <begin position="581"/>
        <end position="599"/>
    </location>
</feature>
<protein>
    <recommendedName>
        <fullName evidence="4">N-terminal double-transmembrane domain-containing protein</fullName>
    </recommendedName>
</protein>
<dbReference type="AlphaFoldDB" id="A0A1M6ITC9"/>
<organism evidence="2 3">
    <name type="scientific">Hymenobacter daecheongensis DSM 21074</name>
    <dbReference type="NCBI Taxonomy" id="1121955"/>
    <lineage>
        <taxon>Bacteria</taxon>
        <taxon>Pseudomonadati</taxon>
        <taxon>Bacteroidota</taxon>
        <taxon>Cytophagia</taxon>
        <taxon>Cytophagales</taxon>
        <taxon>Hymenobacteraceae</taxon>
        <taxon>Hymenobacter</taxon>
    </lineage>
</organism>
<proteinExistence type="predicted"/>
<keyword evidence="3" id="KW-1185">Reference proteome</keyword>
<name>A0A1M6ITC9_9BACT</name>
<keyword evidence="1" id="KW-1133">Transmembrane helix</keyword>
<accession>A0A1M6ITC9</accession>
<evidence type="ECO:0008006" key="4">
    <source>
        <dbReference type="Google" id="ProtNLM"/>
    </source>
</evidence>
<sequence>MSHPPVFYLLLAACLLLTLGLSVAALRRADKRRRPARLVAGWLAVLALWLTAYPPLRPVKMAPTEVILLTESYQPDTLRRLLRQLGAGTRVWRYGPAASPSDTPAIQHLQALRERYPALRRLHVLGRGLPAATLPELGPVRLVPHSPPVFRGFAQAAWNQRPLLGQPVSVEGVFAWPRAQNATPGAPVWLSLHGPGQPTDSVRVAAGGGSFRLRYVPKAAGLAVYWLVARQRGRVVAAEPVPVEVSAPLPLRVLLLSAAPSFEFKFLKNQLGRQQHRVALRTGLSRGLTQTEFLNQPTHDLTRLTPALLARYDIVMADAATLQELTPPEARTLKAALQTDGLGLVLLAEAAALPRAMPARADFAIISHPIGSTDRPQPIAWPDVPPRTTATLPATIRLTPPARALATTAQGQPVVATRRVGLGSITVSVVPQTYPWVLQNAPDIYQSYWNLLLHAARPLPAQAQWQVLAAWPRPHEPLPLRLVSAGFPSVRPTVVGPRGAARLALAQDAALSEWKTGFYWPEAAGWHQAKLASLPPFWFYVYAAADWAGPENTVRQLAAQPWQRLAAPTPESAPAPRREPWPTAWFFGLFVLAAGFLWLEEKW</sequence>
<reference evidence="2 3" key="1">
    <citation type="submission" date="2016-11" db="EMBL/GenBank/DDBJ databases">
        <authorList>
            <person name="Jaros S."/>
            <person name="Januszkiewicz K."/>
            <person name="Wedrychowicz H."/>
        </authorList>
    </citation>
    <scope>NUCLEOTIDE SEQUENCE [LARGE SCALE GENOMIC DNA]</scope>
    <source>
        <strain evidence="2 3">DSM 21074</strain>
    </source>
</reference>
<keyword evidence="1" id="KW-0472">Membrane</keyword>
<dbReference type="OrthoDB" id="980086at2"/>
<keyword evidence="1" id="KW-0812">Transmembrane</keyword>
<dbReference type="Proteomes" id="UP000184418">
    <property type="component" value="Unassembled WGS sequence"/>
</dbReference>
<feature type="transmembrane region" description="Helical" evidence="1">
    <location>
        <begin position="38"/>
        <end position="56"/>
    </location>
</feature>
<evidence type="ECO:0000313" key="2">
    <source>
        <dbReference type="EMBL" id="SHJ37730.1"/>
    </source>
</evidence>
<dbReference type="SUPFAM" id="SSF52317">
    <property type="entry name" value="Class I glutamine amidotransferase-like"/>
    <property type="match status" value="1"/>
</dbReference>
<dbReference type="InterPro" id="IPR029062">
    <property type="entry name" value="Class_I_gatase-like"/>
</dbReference>
<dbReference type="RefSeq" id="WP_073110632.1">
    <property type="nucleotide sequence ID" value="NZ_FQYN01000006.1"/>
</dbReference>
<evidence type="ECO:0000256" key="1">
    <source>
        <dbReference type="SAM" id="Phobius"/>
    </source>
</evidence>